<dbReference type="EMBL" id="BPLQ01015526">
    <property type="protein sequence ID" value="GIY88710.1"/>
    <property type="molecule type" value="Genomic_DNA"/>
</dbReference>
<keyword evidence="2" id="KW-1185">Reference proteome</keyword>
<comment type="caution">
    <text evidence="1">The sequence shown here is derived from an EMBL/GenBank/DDBJ whole genome shotgun (WGS) entry which is preliminary data.</text>
</comment>
<dbReference type="InterPro" id="IPR032072">
    <property type="entry name" value="DUF4807"/>
</dbReference>
<protein>
    <submittedName>
        <fullName evidence="1">Uncharacterized protein</fullName>
    </submittedName>
</protein>
<dbReference type="AlphaFoldDB" id="A0AAV4X3Z7"/>
<reference evidence="1 2" key="1">
    <citation type="submission" date="2021-06" db="EMBL/GenBank/DDBJ databases">
        <title>Caerostris darwini draft genome.</title>
        <authorList>
            <person name="Kono N."/>
            <person name="Arakawa K."/>
        </authorList>
    </citation>
    <scope>NUCLEOTIDE SEQUENCE [LARGE SCALE GENOMIC DNA]</scope>
</reference>
<evidence type="ECO:0000313" key="2">
    <source>
        <dbReference type="Proteomes" id="UP001054837"/>
    </source>
</evidence>
<evidence type="ECO:0000313" key="1">
    <source>
        <dbReference type="EMBL" id="GIY88710.1"/>
    </source>
</evidence>
<gene>
    <name evidence="1" type="primary">AVEN_38999_1</name>
    <name evidence="1" type="ORF">CDAR_438211</name>
</gene>
<dbReference type="PANTHER" id="PTHR36693:SF1">
    <property type="entry name" value="GH02722P"/>
    <property type="match status" value="1"/>
</dbReference>
<proteinExistence type="predicted"/>
<name>A0AAV4X3Z7_9ARAC</name>
<dbReference type="Pfam" id="PF16065">
    <property type="entry name" value="DUF4807"/>
    <property type="match status" value="1"/>
</dbReference>
<sequence length="293" mass="34131">MNYRNFVYPILKISPVFGSVVMDEYVLTMDFYLPLYHINCLEEMEYYFTDDLDSHHFSEDSLNCNSIKNFPNVNVCPCVINAVNETYTRKLNIKLDAILFSIITCELKNSKIFRSNVLSNFYSFSRKRYAGQRSTCPLCERLLWILYVSVYLQLPSKNIIDHKWNKKLELMLMERCELENAMAWLSTLGGAFSALGDYFEDCAEKAGLISMQQFNLALRLGDPLTICRCKIYLAMSLLQKGYYQKTKKLIRELYKFSIGTEGSKDFRLKNMCIAVWNRLKYELSQKTISAGSH</sequence>
<organism evidence="1 2">
    <name type="scientific">Caerostris darwini</name>
    <dbReference type="NCBI Taxonomy" id="1538125"/>
    <lineage>
        <taxon>Eukaryota</taxon>
        <taxon>Metazoa</taxon>
        <taxon>Ecdysozoa</taxon>
        <taxon>Arthropoda</taxon>
        <taxon>Chelicerata</taxon>
        <taxon>Arachnida</taxon>
        <taxon>Araneae</taxon>
        <taxon>Araneomorphae</taxon>
        <taxon>Entelegynae</taxon>
        <taxon>Araneoidea</taxon>
        <taxon>Araneidae</taxon>
        <taxon>Caerostris</taxon>
    </lineage>
</organism>
<accession>A0AAV4X3Z7</accession>
<dbReference type="Proteomes" id="UP001054837">
    <property type="component" value="Unassembled WGS sequence"/>
</dbReference>
<dbReference type="PANTHER" id="PTHR36693">
    <property type="entry name" value="GH02722P"/>
    <property type="match status" value="1"/>
</dbReference>